<evidence type="ECO:0000313" key="15">
    <source>
        <dbReference type="Proteomes" id="UP000078200"/>
    </source>
</evidence>
<dbReference type="GO" id="GO:0005829">
    <property type="term" value="C:cytosol"/>
    <property type="evidence" value="ECO:0007669"/>
    <property type="project" value="TreeGrafter"/>
</dbReference>
<evidence type="ECO:0000256" key="5">
    <source>
        <dbReference type="ARBA" id="ARBA00022801"/>
    </source>
</evidence>
<dbReference type="HAMAP" id="MF_00984">
    <property type="entry name" value="SSB"/>
    <property type="match status" value="1"/>
</dbReference>
<keyword evidence="8 11" id="KW-0238">DNA-binding</keyword>
<dbReference type="InterPro" id="IPR007692">
    <property type="entry name" value="DNA_helicase_DnaB"/>
</dbReference>
<comment type="catalytic activity">
    <reaction evidence="10 12">
        <text>ATP + H2O = ADP + phosphate + H(+)</text>
        <dbReference type="Rhea" id="RHEA:13065"/>
        <dbReference type="ChEBI" id="CHEBI:15377"/>
        <dbReference type="ChEBI" id="CHEBI:15378"/>
        <dbReference type="ChEBI" id="CHEBI:30616"/>
        <dbReference type="ChEBI" id="CHEBI:43474"/>
        <dbReference type="ChEBI" id="CHEBI:456216"/>
        <dbReference type="EC" id="5.6.2.3"/>
    </reaction>
</comment>
<dbReference type="InterPro" id="IPR000424">
    <property type="entry name" value="Primosome_PriB/ssb"/>
</dbReference>
<dbReference type="Gene3D" id="1.10.860.10">
    <property type="entry name" value="DNAb Helicase, Chain A"/>
    <property type="match status" value="1"/>
</dbReference>
<keyword evidence="15" id="KW-1185">Reference proteome</keyword>
<dbReference type="CDD" id="cd04496">
    <property type="entry name" value="SSB_OBF"/>
    <property type="match status" value="1"/>
</dbReference>
<evidence type="ECO:0000256" key="9">
    <source>
        <dbReference type="ARBA" id="ARBA00023235"/>
    </source>
</evidence>
<keyword evidence="6 12" id="KW-0347">Helicase</keyword>
<dbReference type="NCBIfam" id="TIGR00621">
    <property type="entry name" value="ssb"/>
    <property type="match status" value="1"/>
</dbReference>
<protein>
    <recommendedName>
        <fullName evidence="12">Replicative DNA helicase</fullName>
        <ecNumber evidence="12">5.6.2.3</ecNumber>
    </recommendedName>
</protein>
<dbReference type="GO" id="GO:0005524">
    <property type="term" value="F:ATP binding"/>
    <property type="evidence" value="ECO:0007669"/>
    <property type="project" value="UniProtKB-UniRule"/>
</dbReference>
<dbReference type="PROSITE" id="PS50935">
    <property type="entry name" value="SSB"/>
    <property type="match status" value="1"/>
</dbReference>
<reference evidence="14" key="1">
    <citation type="submission" date="2020-05" db="UniProtKB">
        <authorList>
            <consortium name="EnsemblMetazoa"/>
        </authorList>
    </citation>
    <scope>IDENTIFICATION</scope>
    <source>
        <strain evidence="14">TTRI</strain>
    </source>
</reference>
<dbReference type="InterPro" id="IPR036185">
    <property type="entry name" value="DNA_heli_DnaB-like_N_sf"/>
</dbReference>
<dbReference type="InterPro" id="IPR027417">
    <property type="entry name" value="P-loop_NTPase"/>
</dbReference>
<dbReference type="PROSITE" id="PS51199">
    <property type="entry name" value="SF4_HELICASE"/>
    <property type="match status" value="1"/>
</dbReference>
<evidence type="ECO:0000259" key="13">
    <source>
        <dbReference type="PROSITE" id="PS51199"/>
    </source>
</evidence>
<dbReference type="Pfam" id="PF00436">
    <property type="entry name" value="SSB"/>
    <property type="match status" value="1"/>
</dbReference>
<evidence type="ECO:0000256" key="6">
    <source>
        <dbReference type="ARBA" id="ARBA00022806"/>
    </source>
</evidence>
<evidence type="ECO:0000256" key="3">
    <source>
        <dbReference type="ARBA" id="ARBA00022705"/>
    </source>
</evidence>
<dbReference type="InterPro" id="IPR012340">
    <property type="entry name" value="NA-bd_OB-fold"/>
</dbReference>
<dbReference type="GO" id="GO:0042802">
    <property type="term" value="F:identical protein binding"/>
    <property type="evidence" value="ECO:0007669"/>
    <property type="project" value="UniProtKB-ARBA"/>
</dbReference>
<dbReference type="InterPro" id="IPR011344">
    <property type="entry name" value="ssDNA-bd"/>
</dbReference>
<keyword evidence="5 12" id="KW-0378">Hydrolase</keyword>
<evidence type="ECO:0000256" key="10">
    <source>
        <dbReference type="ARBA" id="ARBA00048954"/>
    </source>
</evidence>
<evidence type="ECO:0000256" key="8">
    <source>
        <dbReference type="ARBA" id="ARBA00023125"/>
    </source>
</evidence>
<dbReference type="InterPro" id="IPR016136">
    <property type="entry name" value="DNA_helicase_N/primase_C"/>
</dbReference>
<evidence type="ECO:0000256" key="11">
    <source>
        <dbReference type="PROSITE-ProRule" id="PRU00252"/>
    </source>
</evidence>
<dbReference type="EnsemblMetazoa" id="GAUT007534-RA">
    <property type="protein sequence ID" value="GAUT007534-PA"/>
    <property type="gene ID" value="GAUT007534"/>
</dbReference>
<dbReference type="GO" id="GO:0043139">
    <property type="term" value="F:5'-3' DNA helicase activity"/>
    <property type="evidence" value="ECO:0007669"/>
    <property type="project" value="UniProtKB-EC"/>
</dbReference>
<dbReference type="Gene3D" id="3.40.50.300">
    <property type="entry name" value="P-loop containing nucleotide triphosphate hydrolases"/>
    <property type="match status" value="1"/>
</dbReference>
<dbReference type="Gene3D" id="2.40.50.140">
    <property type="entry name" value="Nucleic acid-binding proteins"/>
    <property type="match status" value="1"/>
</dbReference>
<dbReference type="PANTHER" id="PTHR30153:SF2">
    <property type="entry name" value="REPLICATIVE DNA HELICASE"/>
    <property type="match status" value="1"/>
</dbReference>
<dbReference type="NCBIfam" id="TIGR00665">
    <property type="entry name" value="DnaB"/>
    <property type="match status" value="1"/>
</dbReference>
<dbReference type="InterPro" id="IPR007694">
    <property type="entry name" value="DNA_helicase_DnaB-like_C"/>
</dbReference>
<dbReference type="AlphaFoldDB" id="A0A1A9UKE6"/>
<dbReference type="InterPro" id="IPR007693">
    <property type="entry name" value="DNA_helicase_DnaB-like_N"/>
</dbReference>
<dbReference type="FunFam" id="1.10.860.10:FF:000001">
    <property type="entry name" value="Replicative DNA helicase"/>
    <property type="match status" value="1"/>
</dbReference>
<dbReference type="SUPFAM" id="SSF48024">
    <property type="entry name" value="N-terminal domain of DnaB helicase"/>
    <property type="match status" value="1"/>
</dbReference>
<keyword evidence="4 12" id="KW-0547">Nucleotide-binding</keyword>
<evidence type="ECO:0000256" key="12">
    <source>
        <dbReference type="RuleBase" id="RU362085"/>
    </source>
</evidence>
<dbReference type="NCBIfam" id="NF004384">
    <property type="entry name" value="PRK05748.1"/>
    <property type="match status" value="1"/>
</dbReference>
<name>A0A1A9UKE6_GLOAU</name>
<dbReference type="CDD" id="cd00984">
    <property type="entry name" value="DnaB_C"/>
    <property type="match status" value="1"/>
</dbReference>
<evidence type="ECO:0000256" key="1">
    <source>
        <dbReference type="ARBA" id="ARBA00008428"/>
    </source>
</evidence>
<evidence type="ECO:0000313" key="14">
    <source>
        <dbReference type="EnsemblMetazoa" id="GAUT007534-PA"/>
    </source>
</evidence>
<dbReference type="FunFam" id="3.40.50.300:FF:000076">
    <property type="entry name" value="Replicative DNA helicase"/>
    <property type="match status" value="1"/>
</dbReference>
<dbReference type="STRING" id="7395.A0A1A9UKE6"/>
<comment type="function">
    <text evidence="12">The main replicative DNA helicase, it participates in initiation and elongation during chromosome replication. Travels ahead of the DNA replisome, separating dsDNA into templates for DNA synthesis. A processive ATP-dependent 5'-3' DNA helicase it has DNA-dependent ATPase activity.</text>
</comment>
<keyword evidence="3 12" id="KW-0235">DNA replication</keyword>
<evidence type="ECO:0000256" key="7">
    <source>
        <dbReference type="ARBA" id="ARBA00022840"/>
    </source>
</evidence>
<proteinExistence type="inferred from homology"/>
<keyword evidence="9" id="KW-0413">Isomerase</keyword>
<evidence type="ECO:0000256" key="4">
    <source>
        <dbReference type="ARBA" id="ARBA00022741"/>
    </source>
</evidence>
<dbReference type="PANTHER" id="PTHR30153">
    <property type="entry name" value="REPLICATIVE DNA HELICASE DNAB"/>
    <property type="match status" value="1"/>
</dbReference>
<feature type="domain" description="SF4 helicase" evidence="13">
    <location>
        <begin position="195"/>
        <end position="474"/>
    </location>
</feature>
<dbReference type="EC" id="5.6.2.3" evidence="12"/>
<keyword evidence="7 12" id="KW-0067">ATP-binding</keyword>
<dbReference type="SUPFAM" id="SSF50249">
    <property type="entry name" value="Nucleic acid-binding proteins"/>
    <property type="match status" value="1"/>
</dbReference>
<organism evidence="14 15">
    <name type="scientific">Glossina austeni</name>
    <name type="common">Savannah tsetse fly</name>
    <dbReference type="NCBI Taxonomy" id="7395"/>
    <lineage>
        <taxon>Eukaryota</taxon>
        <taxon>Metazoa</taxon>
        <taxon>Ecdysozoa</taxon>
        <taxon>Arthropoda</taxon>
        <taxon>Hexapoda</taxon>
        <taxon>Insecta</taxon>
        <taxon>Pterygota</taxon>
        <taxon>Neoptera</taxon>
        <taxon>Endopterygota</taxon>
        <taxon>Diptera</taxon>
        <taxon>Brachycera</taxon>
        <taxon>Muscomorpha</taxon>
        <taxon>Hippoboscoidea</taxon>
        <taxon>Glossinidae</taxon>
        <taxon>Glossina</taxon>
    </lineage>
</organism>
<dbReference type="Proteomes" id="UP000078200">
    <property type="component" value="Unassembled WGS sequence"/>
</dbReference>
<dbReference type="VEuPathDB" id="VectorBase:GAUT007534"/>
<dbReference type="Pfam" id="PF00772">
    <property type="entry name" value="DnaB"/>
    <property type="match status" value="1"/>
</dbReference>
<dbReference type="GO" id="GO:0006269">
    <property type="term" value="P:DNA replication, synthesis of primer"/>
    <property type="evidence" value="ECO:0007669"/>
    <property type="project" value="UniProtKB-UniRule"/>
</dbReference>
<dbReference type="GO" id="GO:0016887">
    <property type="term" value="F:ATP hydrolysis activity"/>
    <property type="evidence" value="ECO:0007669"/>
    <property type="project" value="RHEA"/>
</dbReference>
<comment type="similarity">
    <text evidence="1 12">Belongs to the helicase family. DnaB subfamily.</text>
</comment>
<accession>A0A1A9UKE6</accession>
<dbReference type="GO" id="GO:0003697">
    <property type="term" value="F:single-stranded DNA binding"/>
    <property type="evidence" value="ECO:0007669"/>
    <property type="project" value="InterPro"/>
</dbReference>
<evidence type="ECO:0000256" key="2">
    <source>
        <dbReference type="ARBA" id="ARBA00022515"/>
    </source>
</evidence>
<sequence>MSISSKYISYRSSNSNYNLKLPPHSLEAEQSIIGSLMLHNDYWDEISDKIDYSDFFNKSHQLIFKEMHNLCNIGKPIDLITVSESLEHQGKLKLVGGFAYLAELSKNIPSTTNIFVYSEIVRERAIIRQIINVTQEIFDASYNPKGRSSADLLDLAESRIFRISENYNRKNEGPKNIELVLTNTVNKIEKLYQEPKNEIIGISSGYQDLDKKTSGLQKSDLIIIAARPSMGKTTFAINLCEYAAINEDKPVLIFSLEMSSEQIMMRILSSLSRVDQSQLRTGQLKKEDWSRISNTVRILLKKKNIYIDDSSKLTVTEIRSRSRRIFREHAGLSLIMIDYLQLMHAPTIFNNRALEIAEISRSLKSLAKELQVPVIALSQLNRSLEQRSDKRPINSDLRESGSIEQDADVIMFIYRDEVYNENNDTKGIAEIILGKQQSMTSRGINKVILIGHLGQNPDIRYIPNGNAVTNITLATSENWRDKNTGEMKEKTEWHRVVFFGKLAEIAGEYLKKGSQVYVEGSLQTRKWQDQSINGSMQMLGTKQISDVNVTSNKTLWNDNKNKLGINRKEEKSNYDEEKKLNKKNMDISFDDDIPF</sequence>
<keyword evidence="2 12" id="KW-0639">Primosome</keyword>
<dbReference type="SUPFAM" id="SSF52540">
    <property type="entry name" value="P-loop containing nucleoside triphosphate hydrolases"/>
    <property type="match status" value="1"/>
</dbReference>
<dbReference type="Pfam" id="PF03796">
    <property type="entry name" value="DnaB_C"/>
    <property type="match status" value="1"/>
</dbReference>